<proteinExistence type="predicted"/>
<keyword evidence="2" id="KW-1185">Reference proteome</keyword>
<gene>
    <name evidence="1" type="ORF">X975_13464</name>
</gene>
<organism evidence="1 2">
    <name type="scientific">Stegodyphus mimosarum</name>
    <name type="common">African social velvet spider</name>
    <dbReference type="NCBI Taxonomy" id="407821"/>
    <lineage>
        <taxon>Eukaryota</taxon>
        <taxon>Metazoa</taxon>
        <taxon>Ecdysozoa</taxon>
        <taxon>Arthropoda</taxon>
        <taxon>Chelicerata</taxon>
        <taxon>Arachnida</taxon>
        <taxon>Araneae</taxon>
        <taxon>Araneomorphae</taxon>
        <taxon>Entelegynae</taxon>
        <taxon>Eresoidea</taxon>
        <taxon>Eresidae</taxon>
        <taxon>Stegodyphus</taxon>
    </lineage>
</organism>
<name>A0A087TF38_STEMI</name>
<accession>A0A087TF38</accession>
<sequence length="49" mass="5410">MSLNVKGNSPYTTDIVKAKTLDLKEETSRRVPDESEDLSFGANLIELIA</sequence>
<feature type="non-terminal residue" evidence="1">
    <location>
        <position position="49"/>
    </location>
</feature>
<dbReference type="Proteomes" id="UP000054359">
    <property type="component" value="Unassembled WGS sequence"/>
</dbReference>
<dbReference type="EMBL" id="KK114933">
    <property type="protein sequence ID" value="KFM63727.1"/>
    <property type="molecule type" value="Genomic_DNA"/>
</dbReference>
<dbReference type="AlphaFoldDB" id="A0A087TF38"/>
<protein>
    <submittedName>
        <fullName evidence="1">Uncharacterized protein</fullName>
    </submittedName>
</protein>
<evidence type="ECO:0000313" key="1">
    <source>
        <dbReference type="EMBL" id="KFM63727.1"/>
    </source>
</evidence>
<evidence type="ECO:0000313" key="2">
    <source>
        <dbReference type="Proteomes" id="UP000054359"/>
    </source>
</evidence>
<reference evidence="1 2" key="1">
    <citation type="submission" date="2013-11" db="EMBL/GenBank/DDBJ databases">
        <title>Genome sequencing of Stegodyphus mimosarum.</title>
        <authorList>
            <person name="Bechsgaard J."/>
        </authorList>
    </citation>
    <scope>NUCLEOTIDE SEQUENCE [LARGE SCALE GENOMIC DNA]</scope>
</reference>